<feature type="compositionally biased region" description="Basic residues" evidence="1">
    <location>
        <begin position="27"/>
        <end position="44"/>
    </location>
</feature>
<proteinExistence type="predicted"/>
<organism evidence="2 3">
    <name type="scientific">Gimesia panareensis</name>
    <dbReference type="NCBI Taxonomy" id="2527978"/>
    <lineage>
        <taxon>Bacteria</taxon>
        <taxon>Pseudomonadati</taxon>
        <taxon>Planctomycetota</taxon>
        <taxon>Planctomycetia</taxon>
        <taxon>Planctomycetales</taxon>
        <taxon>Planctomycetaceae</taxon>
        <taxon>Gimesia</taxon>
    </lineage>
</organism>
<feature type="region of interest" description="Disordered" evidence="1">
    <location>
        <begin position="1"/>
        <end position="49"/>
    </location>
</feature>
<name>A0A518FXC9_9PLAN</name>
<dbReference type="RefSeq" id="WP_145459480.1">
    <property type="nucleotide sequence ID" value="NZ_CP036317.1"/>
</dbReference>
<dbReference type="EMBL" id="CP036317">
    <property type="protein sequence ID" value="QDV20910.1"/>
    <property type="molecule type" value="Genomic_DNA"/>
</dbReference>
<evidence type="ECO:0000313" key="2">
    <source>
        <dbReference type="EMBL" id="QDV20910.1"/>
    </source>
</evidence>
<protein>
    <submittedName>
        <fullName evidence="2">Uncharacterized protein</fullName>
    </submittedName>
</protein>
<dbReference type="Proteomes" id="UP000320839">
    <property type="component" value="Chromosome"/>
</dbReference>
<feature type="compositionally biased region" description="Basic and acidic residues" evidence="1">
    <location>
        <begin position="17"/>
        <end position="26"/>
    </location>
</feature>
<reference evidence="2 3" key="1">
    <citation type="submission" date="2019-02" db="EMBL/GenBank/DDBJ databases">
        <title>Deep-cultivation of Planctomycetes and their phenomic and genomic characterization uncovers novel biology.</title>
        <authorList>
            <person name="Wiegand S."/>
            <person name="Jogler M."/>
            <person name="Boedeker C."/>
            <person name="Pinto D."/>
            <person name="Vollmers J."/>
            <person name="Rivas-Marin E."/>
            <person name="Kohn T."/>
            <person name="Peeters S.H."/>
            <person name="Heuer A."/>
            <person name="Rast P."/>
            <person name="Oberbeckmann S."/>
            <person name="Bunk B."/>
            <person name="Jeske O."/>
            <person name="Meyerdierks A."/>
            <person name="Storesund J.E."/>
            <person name="Kallscheuer N."/>
            <person name="Luecker S."/>
            <person name="Lage O.M."/>
            <person name="Pohl T."/>
            <person name="Merkel B.J."/>
            <person name="Hornburger P."/>
            <person name="Mueller R.-W."/>
            <person name="Bruemmer F."/>
            <person name="Labrenz M."/>
            <person name="Spormann A.M."/>
            <person name="Op den Camp H."/>
            <person name="Overmann J."/>
            <person name="Amann R."/>
            <person name="Jetten M.S.M."/>
            <person name="Mascher T."/>
            <person name="Medema M.H."/>
            <person name="Devos D.P."/>
            <person name="Kaster A.-K."/>
            <person name="Ovreas L."/>
            <person name="Rohde M."/>
            <person name="Galperin M.Y."/>
            <person name="Jogler C."/>
        </authorList>
    </citation>
    <scope>NUCLEOTIDE SEQUENCE [LARGE SCALE GENOMIC DNA]</scope>
    <source>
        <strain evidence="2 3">Pan153</strain>
    </source>
</reference>
<gene>
    <name evidence="2" type="ORF">Pan153_55900</name>
</gene>
<evidence type="ECO:0000313" key="3">
    <source>
        <dbReference type="Proteomes" id="UP000320839"/>
    </source>
</evidence>
<evidence type="ECO:0000256" key="1">
    <source>
        <dbReference type="SAM" id="MobiDB-lite"/>
    </source>
</evidence>
<accession>A0A518FXC9</accession>
<sequence length="133" mass="15641">MTQKEKSVSTIISPKDASSKMEDRKDAKRKASFSGKRRRYPSPRRRSDTVIRGYQPVTEDMVLGFDAYEGDTSRALSQRPEIQKLWIDRIVSSFEAREFDSDEKYEAEKSKLLSRLPRMVRAKVRLRLLKRRK</sequence>
<dbReference type="AlphaFoldDB" id="A0A518FXC9"/>